<dbReference type="PANTHER" id="PTHR42852:SF13">
    <property type="entry name" value="PROTEIN DIPZ"/>
    <property type="match status" value="1"/>
</dbReference>
<comment type="caution">
    <text evidence="3">The sequence shown here is derived from an EMBL/GenBank/DDBJ whole genome shotgun (WGS) entry which is preliminary data.</text>
</comment>
<dbReference type="CDD" id="cd02966">
    <property type="entry name" value="TlpA_like_family"/>
    <property type="match status" value="1"/>
</dbReference>
<dbReference type="Gene3D" id="3.40.30.10">
    <property type="entry name" value="Glutaredoxin"/>
    <property type="match status" value="1"/>
</dbReference>
<dbReference type="RefSeq" id="WP_285574543.1">
    <property type="nucleotide sequence ID" value="NZ_BSDE01000003.1"/>
</dbReference>
<keyword evidence="1" id="KW-0732">Signal</keyword>
<protein>
    <recommendedName>
        <fullName evidence="2">Thioredoxin domain-containing protein</fullName>
    </recommendedName>
</protein>
<dbReference type="PROSITE" id="PS51352">
    <property type="entry name" value="THIOREDOXIN_2"/>
    <property type="match status" value="1"/>
</dbReference>
<sequence>MTSHLFNSRLAVALVAAGLLAVQLPAAESPKASPAQAQAVTLKVGDHAPALKVSRWVKGQPVEALKKGELYVVEFWATWCGPCKAAMPHLTELAKKYAGKVTFIGVNIKESGSPEAVDAKVSKFVEGMGDKMGYTVAQDTRDSFMDKTWMKAGGHEGIPQSFIVDREGRIVWEGHPTELDKFLEKIVAGTFKLQEAKADVAAVAQRAKEWETASKAFEPFDIPIRKALLANDWATALRLCDEAESKYPDLKRVHQMAKPLRIQALAGSAPDKVQPLLEKDFTEPSVQSYMSAAGALLALREKGRRWNELGLAYLDKAAALDTDKGKDYDAWRFPFLIHVDDARAHAIYEAAKAKDPQRANELINWIEGEGVSKAWLEIARVNLEEQTKNPAMGIGPLGNLAKVYFYLGRVEEAIQAQEKWISFLNGKKAPAAYVLDAEAALKKYQAAKK</sequence>
<feature type="signal peptide" evidence="1">
    <location>
        <begin position="1"/>
        <end position="26"/>
    </location>
</feature>
<dbReference type="InterPro" id="IPR013766">
    <property type="entry name" value="Thioredoxin_domain"/>
</dbReference>
<evidence type="ECO:0000313" key="3">
    <source>
        <dbReference type="EMBL" id="GLH73455.1"/>
    </source>
</evidence>
<dbReference type="SUPFAM" id="SSF52833">
    <property type="entry name" value="Thioredoxin-like"/>
    <property type="match status" value="1"/>
</dbReference>
<dbReference type="InterPro" id="IPR013740">
    <property type="entry name" value="Redoxin"/>
</dbReference>
<reference evidence="3 4" key="1">
    <citation type="journal article" date="2023" name="Antonie Van Leeuwenhoek">
        <title>Mesoterricola silvestris gen. nov., sp. nov., Mesoterricola sediminis sp. nov., Geothrix oryzae sp. nov., Geothrix edaphica sp. nov., Geothrix rubra sp. nov., and Geothrix limicola sp. nov., six novel members of Acidobacteriota isolated from soils.</title>
        <authorList>
            <person name="Itoh H."/>
            <person name="Sugisawa Y."/>
            <person name="Mise K."/>
            <person name="Xu Z."/>
            <person name="Kuniyasu M."/>
            <person name="Ushijima N."/>
            <person name="Kawano K."/>
            <person name="Kobayashi E."/>
            <person name="Shiratori Y."/>
            <person name="Masuda Y."/>
            <person name="Senoo K."/>
        </authorList>
    </citation>
    <scope>NUCLEOTIDE SEQUENCE [LARGE SCALE GENOMIC DNA]</scope>
    <source>
        <strain evidence="3 4">Red804</strain>
    </source>
</reference>
<evidence type="ECO:0000259" key="2">
    <source>
        <dbReference type="PROSITE" id="PS51352"/>
    </source>
</evidence>
<feature type="chain" id="PRO_5045551291" description="Thioredoxin domain-containing protein" evidence="1">
    <location>
        <begin position="27"/>
        <end position="449"/>
    </location>
</feature>
<name>A0ABQ5QGD3_9BACT</name>
<evidence type="ECO:0000313" key="4">
    <source>
        <dbReference type="Proteomes" id="UP001165069"/>
    </source>
</evidence>
<dbReference type="InterPro" id="IPR036249">
    <property type="entry name" value="Thioredoxin-like_sf"/>
</dbReference>
<keyword evidence="4" id="KW-1185">Reference proteome</keyword>
<gene>
    <name evidence="3" type="ORF">GETHLI_19570</name>
</gene>
<feature type="domain" description="Thioredoxin" evidence="2">
    <location>
        <begin position="42"/>
        <end position="192"/>
    </location>
</feature>
<dbReference type="PANTHER" id="PTHR42852">
    <property type="entry name" value="THIOL:DISULFIDE INTERCHANGE PROTEIN DSBE"/>
    <property type="match status" value="1"/>
</dbReference>
<dbReference type="EMBL" id="BSDE01000003">
    <property type="protein sequence ID" value="GLH73455.1"/>
    <property type="molecule type" value="Genomic_DNA"/>
</dbReference>
<evidence type="ECO:0000256" key="1">
    <source>
        <dbReference type="SAM" id="SignalP"/>
    </source>
</evidence>
<proteinExistence type="predicted"/>
<dbReference type="Pfam" id="PF08534">
    <property type="entry name" value="Redoxin"/>
    <property type="match status" value="1"/>
</dbReference>
<dbReference type="InterPro" id="IPR050553">
    <property type="entry name" value="Thioredoxin_ResA/DsbE_sf"/>
</dbReference>
<accession>A0ABQ5QGD3</accession>
<dbReference type="Proteomes" id="UP001165069">
    <property type="component" value="Unassembled WGS sequence"/>
</dbReference>
<organism evidence="3 4">
    <name type="scientific">Geothrix limicola</name>
    <dbReference type="NCBI Taxonomy" id="2927978"/>
    <lineage>
        <taxon>Bacteria</taxon>
        <taxon>Pseudomonadati</taxon>
        <taxon>Acidobacteriota</taxon>
        <taxon>Holophagae</taxon>
        <taxon>Holophagales</taxon>
        <taxon>Holophagaceae</taxon>
        <taxon>Geothrix</taxon>
    </lineage>
</organism>